<protein>
    <submittedName>
        <fullName evidence="1">Uncharacterized protein</fullName>
    </submittedName>
</protein>
<dbReference type="AlphaFoldDB" id="A0A2T1A815"/>
<reference evidence="1 2" key="1">
    <citation type="submission" date="2018-03" db="EMBL/GenBank/DDBJ databases">
        <title>Genomic Encyclopedia of Archaeal and Bacterial Type Strains, Phase II (KMG-II): from individual species to whole genera.</title>
        <authorList>
            <person name="Goeker M."/>
        </authorList>
    </citation>
    <scope>NUCLEOTIDE SEQUENCE [LARGE SCALE GENOMIC DNA]</scope>
    <source>
        <strain evidence="1 2">DSM 25328</strain>
    </source>
</reference>
<comment type="caution">
    <text evidence="1">The sequence shown here is derived from an EMBL/GenBank/DDBJ whole genome shotgun (WGS) entry which is preliminary data.</text>
</comment>
<gene>
    <name evidence="1" type="ORF">CLV89_12127</name>
</gene>
<organism evidence="1 2">
    <name type="scientific">Tritonibacter scottomollicae</name>
    <name type="common">Epibacterium scottomollicae</name>
    <dbReference type="NCBI Taxonomy" id="483013"/>
    <lineage>
        <taxon>Bacteria</taxon>
        <taxon>Pseudomonadati</taxon>
        <taxon>Pseudomonadota</taxon>
        <taxon>Alphaproteobacteria</taxon>
        <taxon>Rhodobacterales</taxon>
        <taxon>Paracoccaceae</taxon>
        <taxon>Tritonibacter</taxon>
    </lineage>
</organism>
<dbReference type="RefSeq" id="WP_279327915.1">
    <property type="nucleotide sequence ID" value="NZ_PVUF01000021.1"/>
</dbReference>
<dbReference type="Proteomes" id="UP000237718">
    <property type="component" value="Unassembled WGS sequence"/>
</dbReference>
<name>A0A2T1A815_TRISK</name>
<dbReference type="EMBL" id="PVUF01000021">
    <property type="protein sequence ID" value="PRZ44694.1"/>
    <property type="molecule type" value="Genomic_DNA"/>
</dbReference>
<proteinExistence type="predicted"/>
<evidence type="ECO:0000313" key="1">
    <source>
        <dbReference type="EMBL" id="PRZ44694.1"/>
    </source>
</evidence>
<evidence type="ECO:0000313" key="2">
    <source>
        <dbReference type="Proteomes" id="UP000237718"/>
    </source>
</evidence>
<sequence>MTERASGDKQLFPVSAWRLPIELRHIFRDNLRKVPFEKAMLL</sequence>
<accession>A0A2T1A815</accession>